<dbReference type="EMBL" id="CH478694">
    <property type="protein sequence ID" value="EAT32648.1"/>
    <property type="molecule type" value="Genomic_DNA"/>
</dbReference>
<reference evidence="1" key="1">
    <citation type="submission" date="2005-10" db="EMBL/GenBank/DDBJ databases">
        <authorList>
            <person name="Loftus B.J."/>
            <person name="Nene V.M."/>
            <person name="Hannick L.I."/>
            <person name="Bidwell S."/>
            <person name="Haas B."/>
            <person name="Amedeo P."/>
            <person name="Orvis J."/>
            <person name="Wortman J.R."/>
            <person name="White O.R."/>
            <person name="Salzberg S."/>
            <person name="Shumway M."/>
            <person name="Koo H."/>
            <person name="Zhao Y."/>
            <person name="Holmes M."/>
            <person name="Miller J."/>
            <person name="Schatz M."/>
            <person name="Pop M."/>
            <person name="Pai G."/>
            <person name="Utterback T."/>
            <person name="Rogers Y.-H."/>
            <person name="Kravitz S."/>
            <person name="Fraser C.M."/>
        </authorList>
    </citation>
    <scope>NUCLEOTIDE SEQUENCE</scope>
    <source>
        <strain evidence="1">Liverpool</strain>
    </source>
</reference>
<dbReference type="AlphaFoldDB" id="Q16EJ1"/>
<accession>Q16EJ1</accession>
<protein>
    <submittedName>
        <fullName evidence="1">AAEL015145-PA</fullName>
    </submittedName>
</protein>
<evidence type="ECO:0000313" key="2">
    <source>
        <dbReference type="Proteomes" id="UP000682892"/>
    </source>
</evidence>
<gene>
    <name evidence="1" type="ORF">AaeL_AAEL015145</name>
</gene>
<sequence>AKRREVLIRARKRAEAAECKSPLRCDPHWWRGVGWVRVLPPAAAASPSSQQSAIVTEIHTSVVNLVWQPTWIAPRGRGGVTSV</sequence>
<proteinExistence type="predicted"/>
<name>Q16EJ1_AEDAE</name>
<evidence type="ECO:0000313" key="1">
    <source>
        <dbReference type="EMBL" id="EAT32648.1"/>
    </source>
</evidence>
<dbReference type="PaxDb" id="7159-AAEL015145-PA"/>
<reference evidence="1" key="3">
    <citation type="submission" date="2012-09" db="EMBL/GenBank/DDBJ databases">
        <authorList>
            <consortium name="VectorBase"/>
        </authorList>
    </citation>
    <scope>NUCLEOTIDE SEQUENCE</scope>
    <source>
        <strain evidence="1">Liverpool</strain>
    </source>
</reference>
<feature type="non-terminal residue" evidence="1">
    <location>
        <position position="1"/>
    </location>
</feature>
<reference evidence="1" key="2">
    <citation type="journal article" date="2007" name="Science">
        <title>Genome sequence of Aedes aegypti, a major arbovirus vector.</title>
        <authorList>
            <person name="Nene V."/>
            <person name="Wortman J.R."/>
            <person name="Lawson D."/>
            <person name="Haas B."/>
            <person name="Kodira C."/>
            <person name="Tu Z.J."/>
            <person name="Loftus B."/>
            <person name="Xi Z."/>
            <person name="Megy K."/>
            <person name="Grabherr M."/>
            <person name="Ren Q."/>
            <person name="Zdobnov E.M."/>
            <person name="Lobo N.F."/>
            <person name="Campbell K.S."/>
            <person name="Brown S.E."/>
            <person name="Bonaldo M.F."/>
            <person name="Zhu J."/>
            <person name="Sinkins S.P."/>
            <person name="Hogenkamp D.G."/>
            <person name="Amedeo P."/>
            <person name="Arensburger P."/>
            <person name="Atkinson P.W."/>
            <person name="Bidwell S."/>
            <person name="Biedler J."/>
            <person name="Birney E."/>
            <person name="Bruggner R.V."/>
            <person name="Costas J."/>
            <person name="Coy M.R."/>
            <person name="Crabtree J."/>
            <person name="Crawford M."/>
            <person name="Debruyn B."/>
            <person name="Decaprio D."/>
            <person name="Eiglmeier K."/>
            <person name="Eisenstadt E."/>
            <person name="El-Dorry H."/>
            <person name="Gelbart W.M."/>
            <person name="Gomes S.L."/>
            <person name="Hammond M."/>
            <person name="Hannick L.I."/>
            <person name="Hogan J.R."/>
            <person name="Holmes M.H."/>
            <person name="Jaffe D."/>
            <person name="Johnston J.S."/>
            <person name="Kennedy R.C."/>
            <person name="Koo H."/>
            <person name="Kravitz S."/>
            <person name="Kriventseva E.V."/>
            <person name="Kulp D."/>
            <person name="Labutti K."/>
            <person name="Lee E."/>
            <person name="Li S."/>
            <person name="Lovin D.D."/>
            <person name="Mao C."/>
            <person name="Mauceli E."/>
            <person name="Menck C.F."/>
            <person name="Miller J.R."/>
            <person name="Montgomery P."/>
            <person name="Mori A."/>
            <person name="Nascimento A.L."/>
            <person name="Naveira H.F."/>
            <person name="Nusbaum C."/>
            <person name="O'leary S."/>
            <person name="Orvis J."/>
            <person name="Pertea M."/>
            <person name="Quesneville H."/>
            <person name="Reidenbach K.R."/>
            <person name="Rogers Y.H."/>
            <person name="Roth C.W."/>
            <person name="Schneider J.R."/>
            <person name="Schatz M."/>
            <person name="Shumway M."/>
            <person name="Stanke M."/>
            <person name="Stinson E.O."/>
            <person name="Tubio J.M."/>
            <person name="Vanzee J.P."/>
            <person name="Verjovski-Almeida S."/>
            <person name="Werner D."/>
            <person name="White O."/>
            <person name="Wyder S."/>
            <person name="Zeng Q."/>
            <person name="Zhao Q."/>
            <person name="Zhao Y."/>
            <person name="Hill C.A."/>
            <person name="Raikhel A.S."/>
            <person name="Soares M.B."/>
            <person name="Knudson D.L."/>
            <person name="Lee N.H."/>
            <person name="Galagan J."/>
            <person name="Salzberg S.L."/>
            <person name="Paulsen I.T."/>
            <person name="Dimopoulos G."/>
            <person name="Collins F.H."/>
            <person name="Birren B."/>
            <person name="Fraser-Liggett C.M."/>
            <person name="Severson D.W."/>
        </authorList>
    </citation>
    <scope>NUCLEOTIDE SEQUENCE [LARGE SCALE GENOMIC DNA]</scope>
    <source>
        <strain evidence="1">Liverpool</strain>
    </source>
</reference>
<dbReference type="Proteomes" id="UP000682892">
    <property type="component" value="Unassembled WGS sequence"/>
</dbReference>
<dbReference type="HOGENOM" id="CLU_2549392_0_0_1"/>
<organism evidence="1 2">
    <name type="scientific">Aedes aegypti</name>
    <name type="common">Yellowfever mosquito</name>
    <name type="synonym">Culex aegypti</name>
    <dbReference type="NCBI Taxonomy" id="7159"/>
    <lineage>
        <taxon>Eukaryota</taxon>
        <taxon>Metazoa</taxon>
        <taxon>Ecdysozoa</taxon>
        <taxon>Arthropoda</taxon>
        <taxon>Hexapoda</taxon>
        <taxon>Insecta</taxon>
        <taxon>Pterygota</taxon>
        <taxon>Neoptera</taxon>
        <taxon>Endopterygota</taxon>
        <taxon>Diptera</taxon>
        <taxon>Nematocera</taxon>
        <taxon>Culicoidea</taxon>
        <taxon>Culicidae</taxon>
        <taxon>Culicinae</taxon>
        <taxon>Aedini</taxon>
        <taxon>Aedes</taxon>
        <taxon>Stegomyia</taxon>
    </lineage>
</organism>